<dbReference type="InterPro" id="IPR007434">
    <property type="entry name" value="FemAB-like"/>
</dbReference>
<name>A0ABM7GQ27_9GAMM</name>
<evidence type="ECO:0000313" key="2">
    <source>
        <dbReference type="Proteomes" id="UP000289555"/>
    </source>
</evidence>
<accession>A0ABM7GQ27</accession>
<reference evidence="2" key="1">
    <citation type="journal article" date="2019" name="Microbiol. Resour. Announc.">
        <title>Complete Genome Sequence of Halomonas olivaria, a Moderately Halophilic Bacterium Isolated from Olive Processing Effluents, Obtained by Nanopore Sequencing.</title>
        <authorList>
            <person name="Nagata S."/>
            <person name="Ii K.M."/>
            <person name="Tsukimi T."/>
            <person name="Miura M.C."/>
            <person name="Galipon J."/>
            <person name="Arakawa K."/>
        </authorList>
    </citation>
    <scope>NUCLEOTIDE SEQUENCE [LARGE SCALE GENOMIC DNA]</scope>
    <source>
        <strain evidence="2">TYRC17</strain>
    </source>
</reference>
<dbReference type="PANTHER" id="PTHR47017:SF1">
    <property type="entry name" value="ACYL-COA"/>
    <property type="match status" value="1"/>
</dbReference>
<dbReference type="Proteomes" id="UP000289555">
    <property type="component" value="Chromosome"/>
</dbReference>
<dbReference type="Pfam" id="PF04339">
    <property type="entry name" value="FemAB_like"/>
    <property type="match status" value="1"/>
</dbReference>
<keyword evidence="2" id="KW-1185">Reference proteome</keyword>
<gene>
    <name evidence="1" type="ORF">HORIV_51940</name>
</gene>
<protein>
    <submittedName>
        <fullName evidence="1">Uncharacterized protein</fullName>
    </submittedName>
</protein>
<sequence>MPLPPLSITILPTIEAITASQWDSLVDDDQPFLRHAFLHALEASGSVSEATGWEPCHLSVWQDEQLVAALPMYCKHHSYGEYVFDWGWAEALERAGAATTQKPSARCRSRRCQGRAR</sequence>
<organism evidence="1 2">
    <name type="scientific">Vreelandella olivaria</name>
    <dbReference type="NCBI Taxonomy" id="390919"/>
    <lineage>
        <taxon>Bacteria</taxon>
        <taxon>Pseudomonadati</taxon>
        <taxon>Pseudomonadota</taxon>
        <taxon>Gammaproteobacteria</taxon>
        <taxon>Oceanospirillales</taxon>
        <taxon>Halomonadaceae</taxon>
        <taxon>Vreelandella</taxon>
    </lineage>
</organism>
<evidence type="ECO:0000313" key="1">
    <source>
        <dbReference type="EMBL" id="BBI52773.1"/>
    </source>
</evidence>
<proteinExistence type="predicted"/>
<dbReference type="EMBL" id="AP019416">
    <property type="protein sequence ID" value="BBI52773.1"/>
    <property type="molecule type" value="Genomic_DNA"/>
</dbReference>
<dbReference type="PANTHER" id="PTHR47017">
    <property type="entry name" value="ACYL-COA"/>
    <property type="match status" value="1"/>
</dbReference>